<dbReference type="AlphaFoldDB" id="A0A9W4WF71"/>
<sequence length="398" mass="45949">MDVPSMETWWYEPDTDSLRCLICQNGFAKTALVRTFKVTLPNMHQDEATASSKTITTHTGWQVVLFDRHLHCLKETNVRLLAISHVWDPTVSQTQQLHLHSPQDPGVKRTVTEEPVRMYRGVEESGEAAFELWHDYFSVPQWSDALKGNILLVIHEIFHQADVTVVYLDDVLPRLFSQITEGRSSMERLTAITGVCKARWFKRMWTAMEFVRSRAVRIMTADFHLAVDTGDPMLLQKLETQFYREVQEHFGGNLYEVQGIVHMEAGNLIPWCLGPLRETRSSQPAIFGMAFSLLLKRLYREDADFLHALRGITGVLQTPSSRDFYEELLWVAKERLLAGDYSPLLMPPKLAIYDRRLDPAEAYNFNDVWTWDFGDQISPPIYWSTFNWVTGKYALGEI</sequence>
<comment type="caution">
    <text evidence="1">The sequence shown here is derived from an EMBL/GenBank/DDBJ whole genome shotgun (WGS) entry which is preliminary data.</text>
</comment>
<reference evidence="1" key="1">
    <citation type="submission" date="2022-08" db="EMBL/GenBank/DDBJ databases">
        <authorList>
            <person name="Giroux E."/>
            <person name="Giroux E."/>
        </authorList>
    </citation>
    <scope>NUCLEOTIDE SEQUENCE</scope>
    <source>
        <strain evidence="1">H1091258</strain>
    </source>
</reference>
<gene>
    <name evidence="1" type="ORF">CGXH109_LOCUS16928</name>
</gene>
<accession>A0A9W4WF71</accession>
<organism evidence="1 2">
    <name type="scientific">Colletotrichum noveboracense</name>
    <dbReference type="NCBI Taxonomy" id="2664923"/>
    <lineage>
        <taxon>Eukaryota</taxon>
        <taxon>Fungi</taxon>
        <taxon>Dikarya</taxon>
        <taxon>Ascomycota</taxon>
        <taxon>Pezizomycotina</taxon>
        <taxon>Sordariomycetes</taxon>
        <taxon>Hypocreomycetidae</taxon>
        <taxon>Glomerellales</taxon>
        <taxon>Glomerellaceae</taxon>
        <taxon>Colletotrichum</taxon>
        <taxon>Colletotrichum gloeosporioides species complex</taxon>
    </lineage>
</organism>
<evidence type="ECO:0008006" key="3">
    <source>
        <dbReference type="Google" id="ProtNLM"/>
    </source>
</evidence>
<keyword evidence="2" id="KW-1185">Reference proteome</keyword>
<evidence type="ECO:0000313" key="1">
    <source>
        <dbReference type="EMBL" id="CAI0642631.1"/>
    </source>
</evidence>
<evidence type="ECO:0000313" key="2">
    <source>
        <dbReference type="Proteomes" id="UP001152533"/>
    </source>
</evidence>
<dbReference type="Proteomes" id="UP001152533">
    <property type="component" value="Unassembled WGS sequence"/>
</dbReference>
<dbReference type="EMBL" id="CAMGZC010000066">
    <property type="protein sequence ID" value="CAI0642631.1"/>
    <property type="molecule type" value="Genomic_DNA"/>
</dbReference>
<proteinExistence type="predicted"/>
<protein>
    <recommendedName>
        <fullName evidence="3">Heterokaryon incompatibility domain-containing protein</fullName>
    </recommendedName>
</protein>
<name>A0A9W4WF71_9PEZI</name>